<dbReference type="EMBL" id="FN596243">
    <property type="protein sequence ID" value="CBI33423.3"/>
    <property type="molecule type" value="Genomic_DNA"/>
</dbReference>
<dbReference type="PaxDb" id="29760-VIT_09s0096g00710.t01"/>
<dbReference type="HOGENOM" id="CLU_3378066_0_0_1"/>
<dbReference type="AlphaFoldDB" id="D7TSF1"/>
<protein>
    <submittedName>
        <fullName evidence="1">Uncharacterized protein</fullName>
    </submittedName>
</protein>
<evidence type="ECO:0000313" key="1">
    <source>
        <dbReference type="EMBL" id="CBI33423.3"/>
    </source>
</evidence>
<reference evidence="2" key="1">
    <citation type="journal article" date="2007" name="Nature">
        <title>The grapevine genome sequence suggests ancestral hexaploidization in major angiosperm phyla.</title>
        <authorList>
            <consortium name="The French-Italian Public Consortium for Grapevine Genome Characterization."/>
            <person name="Jaillon O."/>
            <person name="Aury J.-M."/>
            <person name="Noel B."/>
            <person name="Policriti A."/>
            <person name="Clepet C."/>
            <person name="Casagrande A."/>
            <person name="Choisne N."/>
            <person name="Aubourg S."/>
            <person name="Vitulo N."/>
            <person name="Jubin C."/>
            <person name="Vezzi A."/>
            <person name="Legeai F."/>
            <person name="Hugueney P."/>
            <person name="Dasilva C."/>
            <person name="Horner D."/>
            <person name="Mica E."/>
            <person name="Jublot D."/>
            <person name="Poulain J."/>
            <person name="Bruyere C."/>
            <person name="Billault A."/>
            <person name="Segurens B."/>
            <person name="Gouyvenoux M."/>
            <person name="Ugarte E."/>
            <person name="Cattonaro F."/>
            <person name="Anthouard V."/>
            <person name="Vico V."/>
            <person name="Del Fabbro C."/>
            <person name="Alaux M."/>
            <person name="Di Gaspero G."/>
            <person name="Dumas V."/>
            <person name="Felice N."/>
            <person name="Paillard S."/>
            <person name="Juman I."/>
            <person name="Moroldo M."/>
            <person name="Scalabrin S."/>
            <person name="Canaguier A."/>
            <person name="Le Clainche I."/>
            <person name="Malacrida G."/>
            <person name="Durand E."/>
            <person name="Pesole G."/>
            <person name="Laucou V."/>
            <person name="Chatelet P."/>
            <person name="Merdinoglu D."/>
            <person name="Delledonne M."/>
            <person name="Pezzotti M."/>
            <person name="Lecharny A."/>
            <person name="Scarpelli C."/>
            <person name="Artiguenave F."/>
            <person name="Pe M.E."/>
            <person name="Valle G."/>
            <person name="Morgante M."/>
            <person name="Caboche M."/>
            <person name="Adam-Blondon A.-F."/>
            <person name="Weissenbach J."/>
            <person name="Quetier F."/>
            <person name="Wincker P."/>
        </authorList>
    </citation>
    <scope>NUCLEOTIDE SEQUENCE [LARGE SCALE GENOMIC DNA]</scope>
    <source>
        <strain evidence="2">cv. Pinot noir / PN40024</strain>
    </source>
</reference>
<sequence length="34" mass="3952">MFIINLRIQLLINSNMKRLRYGKSGPCWILSNAS</sequence>
<evidence type="ECO:0000313" key="2">
    <source>
        <dbReference type="Proteomes" id="UP000009183"/>
    </source>
</evidence>
<keyword evidence="2" id="KW-1185">Reference proteome</keyword>
<accession>D7TSF1</accession>
<dbReference type="InParanoid" id="D7TSF1"/>
<organism evidence="1 2">
    <name type="scientific">Vitis vinifera</name>
    <name type="common">Grape</name>
    <dbReference type="NCBI Taxonomy" id="29760"/>
    <lineage>
        <taxon>Eukaryota</taxon>
        <taxon>Viridiplantae</taxon>
        <taxon>Streptophyta</taxon>
        <taxon>Embryophyta</taxon>
        <taxon>Tracheophyta</taxon>
        <taxon>Spermatophyta</taxon>
        <taxon>Magnoliopsida</taxon>
        <taxon>eudicotyledons</taxon>
        <taxon>Gunneridae</taxon>
        <taxon>Pentapetalae</taxon>
        <taxon>rosids</taxon>
        <taxon>Vitales</taxon>
        <taxon>Vitaceae</taxon>
        <taxon>Viteae</taxon>
        <taxon>Vitis</taxon>
    </lineage>
</organism>
<proteinExistence type="predicted"/>
<gene>
    <name evidence="1" type="ordered locus">VIT_09s0096g00710</name>
</gene>
<dbReference type="Proteomes" id="UP000009183">
    <property type="component" value="Chromosome 9"/>
</dbReference>
<name>D7TSF1_VITVI</name>